<protein>
    <submittedName>
        <fullName evidence="7">Polysaccharide biosynthesis family protein</fullName>
    </submittedName>
</protein>
<dbReference type="InterPro" id="IPR050833">
    <property type="entry name" value="Poly_Biosynth_Transport"/>
</dbReference>
<sequence length="482" mass="54386">MFSAFKRLGADSLLYAFMNVGTKLIAFLMLPIYTSYLSKAQYGAVYLIDQWTSMLTFLVIFGTDSALSFYYYDTDDKEKRLLYVRNVMYFRLFVVALLFLAVVLAGPWIAGALFEEPRYVDLLYISIATLLLDTIFVMATTVLRFEFQTKKVVIWTLVKMLLVAVLSYAALRWFAATPEGLLIGRLISSALVFLLMLHLTVKYMVWRVRLDVLKELLAYAAPLVPTSLAFWVIANVSTFFIQRFASLEEVGVFGVALRLATVITLITSGVQMAWRPYSMSMKDRPESRALFAKVYMALLLIGAFGLLLIATVSPWLVETFFKPEYREAASYIPFLSAVTFLNFYYLIVSTGLFLTKETGYISRVFTLAALLHLALNAVLVPLWLSWGAVAASLITYIVAVTFIFRKSQQVHPVPVSWKKMALVLVGTLLALIVIVYVQHAPLADGWVLAGWGLFIAVLFASRVDRDLRRPMRTIEGENAQNT</sequence>
<keyword evidence="4 6" id="KW-1133">Transmembrane helix</keyword>
<evidence type="ECO:0000313" key="8">
    <source>
        <dbReference type="Proteomes" id="UP000032522"/>
    </source>
</evidence>
<evidence type="ECO:0000256" key="5">
    <source>
        <dbReference type="ARBA" id="ARBA00023136"/>
    </source>
</evidence>
<evidence type="ECO:0000256" key="1">
    <source>
        <dbReference type="ARBA" id="ARBA00004651"/>
    </source>
</evidence>
<comment type="caution">
    <text evidence="7">The sequence shown here is derived from an EMBL/GenBank/DDBJ whole genome shotgun (WGS) entry which is preliminary data.</text>
</comment>
<keyword evidence="2" id="KW-1003">Cell membrane</keyword>
<comment type="subcellular location">
    <subcellularLocation>
        <location evidence="1">Cell membrane</location>
        <topology evidence="1">Multi-pass membrane protein</topology>
    </subcellularLocation>
</comment>
<dbReference type="RefSeq" id="WP_044732693.1">
    <property type="nucleotide sequence ID" value="NZ_JYBP01000003.1"/>
</dbReference>
<keyword evidence="5 6" id="KW-0472">Membrane</keyword>
<evidence type="ECO:0000256" key="2">
    <source>
        <dbReference type="ARBA" id="ARBA00022475"/>
    </source>
</evidence>
<feature type="transmembrane region" description="Helical" evidence="6">
    <location>
        <begin position="328"/>
        <end position="348"/>
    </location>
</feature>
<feature type="transmembrane region" description="Helical" evidence="6">
    <location>
        <begin position="360"/>
        <end position="380"/>
    </location>
</feature>
<evidence type="ECO:0000313" key="7">
    <source>
        <dbReference type="EMBL" id="KJE26080.1"/>
    </source>
</evidence>
<dbReference type="OrthoDB" id="3249502at2"/>
<feature type="transmembrane region" description="Helical" evidence="6">
    <location>
        <begin position="152"/>
        <end position="171"/>
    </location>
</feature>
<evidence type="ECO:0000256" key="6">
    <source>
        <dbReference type="SAM" id="Phobius"/>
    </source>
</evidence>
<accession>A0A0D8BPM0</accession>
<evidence type="ECO:0000256" key="4">
    <source>
        <dbReference type="ARBA" id="ARBA00022989"/>
    </source>
</evidence>
<feature type="transmembrane region" description="Helical" evidence="6">
    <location>
        <begin position="92"/>
        <end position="110"/>
    </location>
</feature>
<dbReference type="InterPro" id="IPR002797">
    <property type="entry name" value="Polysacc_synth"/>
</dbReference>
<feature type="transmembrane region" description="Helical" evidence="6">
    <location>
        <begin position="122"/>
        <end position="145"/>
    </location>
</feature>
<dbReference type="Proteomes" id="UP000032522">
    <property type="component" value="Unassembled WGS sequence"/>
</dbReference>
<dbReference type="PATRIC" id="fig|1462.6.peg.3577"/>
<dbReference type="AlphaFoldDB" id="A0A0D8BPM0"/>
<feature type="transmembrane region" description="Helical" evidence="6">
    <location>
        <begin position="12"/>
        <end position="33"/>
    </location>
</feature>
<name>A0A0D8BPM0_GEOKU</name>
<dbReference type="EMBL" id="JYBP01000003">
    <property type="protein sequence ID" value="KJE26080.1"/>
    <property type="molecule type" value="Genomic_DNA"/>
</dbReference>
<dbReference type="PANTHER" id="PTHR30250:SF11">
    <property type="entry name" value="O-ANTIGEN TRANSPORTER-RELATED"/>
    <property type="match status" value="1"/>
</dbReference>
<keyword evidence="3 6" id="KW-0812">Transmembrane</keyword>
<dbReference type="GO" id="GO:0005886">
    <property type="term" value="C:plasma membrane"/>
    <property type="evidence" value="ECO:0007669"/>
    <property type="project" value="UniProtKB-SubCell"/>
</dbReference>
<feature type="transmembrane region" description="Helical" evidence="6">
    <location>
        <begin position="253"/>
        <end position="274"/>
    </location>
</feature>
<reference evidence="7 8" key="1">
    <citation type="submission" date="2015-01" db="EMBL/GenBank/DDBJ databases">
        <authorList>
            <person name="Filippidou S."/>
            <person name="Jeanneret N."/>
            <person name="Russel-Delif L."/>
            <person name="Junier T."/>
            <person name="Wunderlin T."/>
            <person name="Molina V."/>
            <person name="Johnson S.L."/>
            <person name="Davenport K.W."/>
            <person name="Chain P.S."/>
            <person name="Dorador C."/>
            <person name="Junier P."/>
        </authorList>
    </citation>
    <scope>NUCLEOTIDE SEQUENCE [LARGE SCALE GENOMIC DNA]</scope>
    <source>
        <strain evidence="7 8">Et7/4</strain>
    </source>
</reference>
<feature type="transmembrane region" description="Helical" evidence="6">
    <location>
        <begin position="183"/>
        <end position="205"/>
    </location>
</feature>
<feature type="transmembrane region" description="Helical" evidence="6">
    <location>
        <begin position="420"/>
        <end position="439"/>
    </location>
</feature>
<feature type="transmembrane region" description="Helical" evidence="6">
    <location>
        <begin position="217"/>
        <end position="241"/>
    </location>
</feature>
<proteinExistence type="predicted"/>
<feature type="transmembrane region" description="Helical" evidence="6">
    <location>
        <begin position="53"/>
        <end position="72"/>
    </location>
</feature>
<dbReference type="PANTHER" id="PTHR30250">
    <property type="entry name" value="PST FAMILY PREDICTED COLANIC ACID TRANSPORTER"/>
    <property type="match status" value="1"/>
</dbReference>
<organism evidence="7 8">
    <name type="scientific">Geobacillus kaustophilus</name>
    <dbReference type="NCBI Taxonomy" id="1462"/>
    <lineage>
        <taxon>Bacteria</taxon>
        <taxon>Bacillati</taxon>
        <taxon>Bacillota</taxon>
        <taxon>Bacilli</taxon>
        <taxon>Bacillales</taxon>
        <taxon>Anoxybacillaceae</taxon>
        <taxon>Geobacillus</taxon>
        <taxon>Geobacillus thermoleovorans group</taxon>
    </lineage>
</organism>
<feature type="transmembrane region" description="Helical" evidence="6">
    <location>
        <begin position="445"/>
        <end position="463"/>
    </location>
</feature>
<feature type="transmembrane region" description="Helical" evidence="6">
    <location>
        <begin position="386"/>
        <end position="404"/>
    </location>
</feature>
<feature type="transmembrane region" description="Helical" evidence="6">
    <location>
        <begin position="294"/>
        <end position="316"/>
    </location>
</feature>
<evidence type="ECO:0000256" key="3">
    <source>
        <dbReference type="ARBA" id="ARBA00022692"/>
    </source>
</evidence>
<dbReference type="Pfam" id="PF01943">
    <property type="entry name" value="Polysacc_synt"/>
    <property type="match status" value="1"/>
</dbReference>
<gene>
    <name evidence="7" type="ORF">LG52_3255</name>
</gene>